<dbReference type="Proteomes" id="UP000192907">
    <property type="component" value="Unassembled WGS sequence"/>
</dbReference>
<dbReference type="InterPro" id="IPR036705">
    <property type="entry name" value="Ribosyl_crysJ1_sf"/>
</dbReference>
<dbReference type="Gene3D" id="1.10.4080.10">
    <property type="entry name" value="ADP-ribosylation/Crystallin J1"/>
    <property type="match status" value="1"/>
</dbReference>
<reference evidence="3" key="1">
    <citation type="submission" date="2017-04" db="EMBL/GenBank/DDBJ databases">
        <authorList>
            <person name="Varghese N."/>
            <person name="Submissions S."/>
        </authorList>
    </citation>
    <scope>NUCLEOTIDE SEQUENCE [LARGE SCALE GENOMIC DNA]</scope>
    <source>
        <strain evidence="3">RKEM611</strain>
    </source>
</reference>
<name>A0A1Y6C4D8_9BACT</name>
<dbReference type="RefSeq" id="WP_132321111.1">
    <property type="nucleotide sequence ID" value="NZ_FWZT01000013.1"/>
</dbReference>
<evidence type="ECO:0000313" key="2">
    <source>
        <dbReference type="EMBL" id="SMF43430.1"/>
    </source>
</evidence>
<dbReference type="Gene3D" id="2.60.40.10">
    <property type="entry name" value="Immunoglobulins"/>
    <property type="match status" value="1"/>
</dbReference>
<dbReference type="SUPFAM" id="SSF101478">
    <property type="entry name" value="ADP-ribosylglycohydrolase"/>
    <property type="match status" value="1"/>
</dbReference>
<evidence type="ECO:0000313" key="3">
    <source>
        <dbReference type="Proteomes" id="UP000192907"/>
    </source>
</evidence>
<dbReference type="Pfam" id="PF03747">
    <property type="entry name" value="ADP_ribosyl_GH"/>
    <property type="match status" value="1"/>
</dbReference>
<sequence length="652" mass="74432">MKYFWYSCITASVLSWLSPSVQATSKETSSLRISEAEYQEKVLASWLGQIVGNIYGLSYEFAFIDEPGPDQFPYGYGSSLERVRRYNGAFSDDDTDIEYIYLLAMEKHGTTPRYEDLSKFWTYHIREKVWAANRMALNLMKIGYHPPLTGSEQLNSEWFQIDPQLINEIWAVTSPGMITYASQKSAWAARITNDRFGIEPTIHYGAMYAAAFFEDDVNQLIEIGLQALPGNSRFRETVEYAKQLYRQYPEDWQEARRRIADRYYKNFDYNPESWAALDANLNGACGILALLYGQGDFQKTLDYASGMGFDADNQAATMSGLLGIIHGLKGIPQELLYPLGEQIWSQPFNDQYVNISRYDLPDATISDMALRTAQQGLKVIQKSGGRIIQEKGQRYLEINPGARFIPPLELPAVPPIHVEAFKEFSKAIATHLENTPSYLIRGQLPAGLRFEQGRLLGTPTQLGHFQFTLEARQGKQAAQRDYQIEVHSHNLAPLASSLSISENDLENPGQDIDILRDGKLWNTFYSTNRQESPKTDIYELRWDQSQEIGSFMFRYGRIQEWGGWFTSFDLQYLGAKGQWLSVPGVQWLTPINFDNSPWLKGQFVDHWLRFPLIKTKGLRIVGQAGGLEKDPANQHLGLRYYTNLSEIAVFKH</sequence>
<keyword evidence="1" id="KW-0732">Signal</keyword>
<keyword evidence="3" id="KW-1185">Reference proteome</keyword>
<dbReference type="AlphaFoldDB" id="A0A1Y6C4D8"/>
<dbReference type="OrthoDB" id="9761704at2"/>
<dbReference type="GO" id="GO:0016787">
    <property type="term" value="F:hydrolase activity"/>
    <property type="evidence" value="ECO:0007669"/>
    <property type="project" value="UniProtKB-KW"/>
</dbReference>
<dbReference type="EMBL" id="FWZT01000013">
    <property type="protein sequence ID" value="SMF43430.1"/>
    <property type="molecule type" value="Genomic_DNA"/>
</dbReference>
<organism evidence="2 3">
    <name type="scientific">Pseudobacteriovorax antillogorgiicola</name>
    <dbReference type="NCBI Taxonomy" id="1513793"/>
    <lineage>
        <taxon>Bacteria</taxon>
        <taxon>Pseudomonadati</taxon>
        <taxon>Bdellovibrionota</taxon>
        <taxon>Oligoflexia</taxon>
        <taxon>Oligoflexales</taxon>
        <taxon>Pseudobacteriovoracaceae</taxon>
        <taxon>Pseudobacteriovorax</taxon>
    </lineage>
</organism>
<feature type="chain" id="PRO_5012147669" evidence="1">
    <location>
        <begin position="24"/>
        <end position="652"/>
    </location>
</feature>
<accession>A0A1Y6C4D8</accession>
<keyword evidence="2" id="KW-0378">Hydrolase</keyword>
<protein>
    <submittedName>
        <fullName evidence="2">ADP-ribosylglycohydrolase</fullName>
    </submittedName>
</protein>
<dbReference type="STRING" id="1513793.SAMN06296036_11380"/>
<gene>
    <name evidence="2" type="ORF">SAMN06296036_11380</name>
</gene>
<feature type="signal peptide" evidence="1">
    <location>
        <begin position="1"/>
        <end position="23"/>
    </location>
</feature>
<proteinExistence type="predicted"/>
<dbReference type="InterPro" id="IPR013783">
    <property type="entry name" value="Ig-like_fold"/>
</dbReference>
<dbReference type="InterPro" id="IPR005502">
    <property type="entry name" value="Ribosyl_crysJ1"/>
</dbReference>
<evidence type="ECO:0000256" key="1">
    <source>
        <dbReference type="SAM" id="SignalP"/>
    </source>
</evidence>